<evidence type="ECO:0008006" key="5">
    <source>
        <dbReference type="Google" id="ProtNLM"/>
    </source>
</evidence>
<dbReference type="RefSeq" id="WP_353293302.1">
    <property type="nucleotide sequence ID" value="NZ_BAABWH010000001.1"/>
</dbReference>
<feature type="region of interest" description="Disordered" evidence="1">
    <location>
        <begin position="172"/>
        <end position="223"/>
    </location>
</feature>
<organism evidence="3 4">
    <name type="scientific">Thalassolituus maritimus</name>
    <dbReference type="NCBI Taxonomy" id="484498"/>
    <lineage>
        <taxon>Bacteria</taxon>
        <taxon>Pseudomonadati</taxon>
        <taxon>Pseudomonadota</taxon>
        <taxon>Gammaproteobacteria</taxon>
        <taxon>Oceanospirillales</taxon>
        <taxon>Oceanospirillaceae</taxon>
        <taxon>Thalassolituus</taxon>
    </lineage>
</organism>
<comment type="caution">
    <text evidence="3">The sequence shown here is derived from an EMBL/GenBank/DDBJ whole genome shotgun (WGS) entry which is preliminary data.</text>
</comment>
<feature type="chain" id="PRO_5046181022" description="TolA protein" evidence="2">
    <location>
        <begin position="20"/>
        <end position="374"/>
    </location>
</feature>
<keyword evidence="2" id="KW-0732">Signal</keyword>
<evidence type="ECO:0000256" key="2">
    <source>
        <dbReference type="SAM" id="SignalP"/>
    </source>
</evidence>
<feature type="compositionally biased region" description="Basic and acidic residues" evidence="1">
    <location>
        <begin position="178"/>
        <end position="205"/>
    </location>
</feature>
<evidence type="ECO:0000256" key="1">
    <source>
        <dbReference type="SAM" id="MobiDB-lite"/>
    </source>
</evidence>
<name>A0ABP9ZWA4_9GAMM</name>
<gene>
    <name evidence="3" type="ORF">NBRC116585_04910</name>
</gene>
<protein>
    <recommendedName>
        <fullName evidence="5">TolA protein</fullName>
    </recommendedName>
</protein>
<reference evidence="3 4" key="1">
    <citation type="submission" date="2024-04" db="EMBL/GenBank/DDBJ databases">
        <title>Draft genome sequence of Thalassolituus maritimus NBRC 116585.</title>
        <authorList>
            <person name="Miyakawa T."/>
            <person name="Kusuya Y."/>
            <person name="Miura T."/>
        </authorList>
    </citation>
    <scope>NUCLEOTIDE SEQUENCE [LARGE SCALE GENOMIC DNA]</scope>
    <source>
        <strain evidence="3 4">5NW40-0001</strain>
    </source>
</reference>
<accession>A0ABP9ZWA4</accession>
<dbReference type="EMBL" id="BAABWH010000001">
    <property type="protein sequence ID" value="GAA6144374.1"/>
    <property type="molecule type" value="Genomic_DNA"/>
</dbReference>
<evidence type="ECO:0000313" key="4">
    <source>
        <dbReference type="Proteomes" id="UP001481413"/>
    </source>
</evidence>
<feature type="signal peptide" evidence="2">
    <location>
        <begin position="1"/>
        <end position="19"/>
    </location>
</feature>
<keyword evidence="4" id="KW-1185">Reference proteome</keyword>
<dbReference type="Proteomes" id="UP001481413">
    <property type="component" value="Unassembled WGS sequence"/>
</dbReference>
<evidence type="ECO:0000313" key="3">
    <source>
        <dbReference type="EMBL" id="GAA6144374.1"/>
    </source>
</evidence>
<proteinExistence type="predicted"/>
<sequence>MKKLTLLVLTALLTTTTMAATPEQLDQLLQEIRSDIAAKRLSSPAGNNALDKITEFRAEAPFDYRVVPLAYDWGEAYVALSTQARSKGELSKAQGYLDKVWKVAALTPGLEDEQRALDQALAKAGGDVNAVAVAAQQKADAEELARQRELAAAAEKEKERLRIEAEKQKKLAAAQAAEKARRDAAEKARREEQERQRRAEQERQRQIAAAAAAKQRKAPSSSVLNSPIDLDDIALDAPAPAPVVRAPIRRPVATASAKTPTAQSTRLWAQAKEDSSAIVEYTVPESALQTKDRQIAEKMGDVCQRMVDEDASLVVHSANKSDYRWLAVRLTICARRIDRSFRLRHSYQAIGEGEPVVVALHPPRDSSLLKQVGQ</sequence>